<dbReference type="Pfam" id="PF02388">
    <property type="entry name" value="FemAB"/>
    <property type="match status" value="2"/>
</dbReference>
<keyword evidence="3" id="KW-0133">Cell shape</keyword>
<dbReference type="GO" id="GO:0008360">
    <property type="term" value="P:regulation of cell shape"/>
    <property type="evidence" value="ECO:0007669"/>
    <property type="project" value="UniProtKB-KW"/>
</dbReference>
<evidence type="ECO:0000256" key="1">
    <source>
        <dbReference type="ARBA" id="ARBA00009943"/>
    </source>
</evidence>
<dbReference type="InterPro" id="IPR003447">
    <property type="entry name" value="FEMABX"/>
</dbReference>
<dbReference type="GO" id="GO:0071555">
    <property type="term" value="P:cell wall organization"/>
    <property type="evidence" value="ECO:0007669"/>
    <property type="project" value="UniProtKB-KW"/>
</dbReference>
<keyword evidence="6" id="KW-0961">Cell wall biogenesis/degradation</keyword>
<dbReference type="PANTHER" id="PTHR36174:SF1">
    <property type="entry name" value="LIPID II:GLYCINE GLYCYLTRANSFERASE"/>
    <property type="match status" value="1"/>
</dbReference>
<gene>
    <name evidence="7" type="ORF">HX89_08815</name>
</gene>
<dbReference type="Gene3D" id="3.40.630.30">
    <property type="match status" value="2"/>
</dbReference>
<dbReference type="HOGENOM" id="CLU_048411_0_1_11"/>
<protein>
    <submittedName>
        <fullName evidence="7">Methicillin resistance protein</fullName>
    </submittedName>
</protein>
<dbReference type="GeneID" id="41841242"/>
<evidence type="ECO:0000256" key="2">
    <source>
        <dbReference type="ARBA" id="ARBA00022679"/>
    </source>
</evidence>
<evidence type="ECO:0000256" key="4">
    <source>
        <dbReference type="ARBA" id="ARBA00022984"/>
    </source>
</evidence>
<sequence length="397" mass="43545">MTLSVTSCHDRDEWNALVNSSGGHPLQLWGWGELKSQYEWSADRVVVRDGDDVVGSAQVLLRRLPAPFKSLAYVPRGPQAAEADRARVVAALAQYVKNTHGPIGLTIEPDWEAPFAPLEKGASDDEIASLVARPTSGWLAEVEAAGYVRSDNTGLIPHTLIVDVTRDEDTIMKELSSSTRQNVRKSFKAENARFGLVTEQADLDQVLAINKETAKRANFAVHSDLYHEQIRDFMGPASQLIAAWEGDEVVAFVWLVVSGKTAFELYGGVSPRGMKLRLNYGLKFWAMTHVKAQGVERYDFNGLLNDGISDFKRQFAKHEDMLVGTYDKSLSPMFPVFATALPVVRSTLKRGVPAAKKTAVSLKNDPKGTLVGAAAGARSKASDVRAKRADAAWHRLD</sequence>
<evidence type="ECO:0000256" key="3">
    <source>
        <dbReference type="ARBA" id="ARBA00022960"/>
    </source>
</evidence>
<dbReference type="GO" id="GO:0009252">
    <property type="term" value="P:peptidoglycan biosynthetic process"/>
    <property type="evidence" value="ECO:0007669"/>
    <property type="project" value="UniProtKB-KW"/>
</dbReference>
<dbReference type="SUPFAM" id="SSF55729">
    <property type="entry name" value="Acyl-CoA N-acyltransferases (Nat)"/>
    <property type="match status" value="2"/>
</dbReference>
<reference evidence="7 8" key="1">
    <citation type="submission" date="2014-07" db="EMBL/GenBank/DDBJ databases">
        <title>Genome Sequencing of Dermacoccus nishinomiyaensis.</title>
        <authorList>
            <person name="Hong K.W."/>
            <person name="Chan K.G."/>
        </authorList>
    </citation>
    <scope>NUCLEOTIDE SEQUENCE [LARGE SCALE GENOMIC DNA]</scope>
    <source>
        <strain evidence="7 8">M25</strain>
    </source>
</reference>
<dbReference type="OrthoDB" id="9785911at2"/>
<evidence type="ECO:0000256" key="6">
    <source>
        <dbReference type="ARBA" id="ARBA00023316"/>
    </source>
</evidence>
<keyword evidence="5" id="KW-0012">Acyltransferase</keyword>
<dbReference type="Proteomes" id="UP000027986">
    <property type="component" value="Chromosome"/>
</dbReference>
<keyword evidence="4" id="KW-0573">Peptidoglycan synthesis</keyword>
<keyword evidence="8" id="KW-1185">Reference proteome</keyword>
<dbReference type="PROSITE" id="PS51191">
    <property type="entry name" value="FEMABX"/>
    <property type="match status" value="1"/>
</dbReference>
<dbReference type="AlphaFoldDB" id="A0A075JLW4"/>
<evidence type="ECO:0000313" key="7">
    <source>
        <dbReference type="EMBL" id="AIF41028.1"/>
    </source>
</evidence>
<proteinExistence type="inferred from homology"/>
<dbReference type="EMBL" id="CP008889">
    <property type="protein sequence ID" value="AIF41028.1"/>
    <property type="molecule type" value="Genomic_DNA"/>
</dbReference>
<dbReference type="RefSeq" id="WP_038568607.1">
    <property type="nucleotide sequence ID" value="NZ_CP008889.1"/>
</dbReference>
<dbReference type="InterPro" id="IPR016181">
    <property type="entry name" value="Acyl_CoA_acyltransferase"/>
</dbReference>
<evidence type="ECO:0000313" key="8">
    <source>
        <dbReference type="Proteomes" id="UP000027986"/>
    </source>
</evidence>
<dbReference type="KEGG" id="dni:HX89_08815"/>
<dbReference type="PANTHER" id="PTHR36174">
    <property type="entry name" value="LIPID II:GLYCINE GLYCYLTRANSFERASE"/>
    <property type="match status" value="1"/>
</dbReference>
<organism evidence="7 8">
    <name type="scientific">Dermacoccus nishinomiyaensis</name>
    <dbReference type="NCBI Taxonomy" id="1274"/>
    <lineage>
        <taxon>Bacteria</taxon>
        <taxon>Bacillati</taxon>
        <taxon>Actinomycetota</taxon>
        <taxon>Actinomycetes</taxon>
        <taxon>Micrococcales</taxon>
        <taxon>Dermacoccaceae</taxon>
        <taxon>Dermacoccus</taxon>
    </lineage>
</organism>
<comment type="similarity">
    <text evidence="1">Belongs to the FemABX family.</text>
</comment>
<accession>A0A075JLW4</accession>
<name>A0A075JLW4_9MICO</name>
<evidence type="ECO:0000256" key="5">
    <source>
        <dbReference type="ARBA" id="ARBA00023315"/>
    </source>
</evidence>
<keyword evidence="2" id="KW-0808">Transferase</keyword>
<dbReference type="eggNOG" id="COG2348">
    <property type="taxonomic scope" value="Bacteria"/>
</dbReference>
<dbReference type="GO" id="GO:0016755">
    <property type="term" value="F:aminoacyltransferase activity"/>
    <property type="evidence" value="ECO:0007669"/>
    <property type="project" value="InterPro"/>
</dbReference>
<dbReference type="InterPro" id="IPR050644">
    <property type="entry name" value="PG_Glycine_Bridge_Synth"/>
</dbReference>